<evidence type="ECO:0000256" key="2">
    <source>
        <dbReference type="ARBA" id="ARBA00022679"/>
    </source>
</evidence>
<dbReference type="PROSITE" id="PS50405">
    <property type="entry name" value="GST_CTER"/>
    <property type="match status" value="1"/>
</dbReference>
<comment type="catalytic activity">
    <reaction evidence="3">
        <text>RX + glutathione = an S-substituted glutathione + a halide anion + H(+)</text>
        <dbReference type="Rhea" id="RHEA:16437"/>
        <dbReference type="ChEBI" id="CHEBI:15378"/>
        <dbReference type="ChEBI" id="CHEBI:16042"/>
        <dbReference type="ChEBI" id="CHEBI:17792"/>
        <dbReference type="ChEBI" id="CHEBI:57925"/>
        <dbReference type="ChEBI" id="CHEBI:90779"/>
        <dbReference type="EC" id="2.5.1.18"/>
    </reaction>
</comment>
<dbReference type="WBParaSite" id="PSAMB.scaffold73size86561.g1518.t1">
    <property type="protein sequence ID" value="PSAMB.scaffold73size86561.g1518.t1"/>
    <property type="gene ID" value="PSAMB.scaffold73size86561.g1518"/>
</dbReference>
<dbReference type="InterPro" id="IPR004045">
    <property type="entry name" value="Glutathione_S-Trfase_N"/>
</dbReference>
<dbReference type="AlphaFoldDB" id="A0A914XB96"/>
<dbReference type="CDD" id="cd03039">
    <property type="entry name" value="GST_N_Sigma_like"/>
    <property type="match status" value="1"/>
</dbReference>
<dbReference type="Pfam" id="PF02798">
    <property type="entry name" value="GST_N"/>
    <property type="match status" value="1"/>
</dbReference>
<sequence>MPSYKLYYFNVRGRGEFLRYMLLNAGIPFEDFRIDSTITPGQWDTYKPKMPMGQVPVLEIDGKEMLPQSCAIGRYLAKQTKTYGANDLEAAHIDAIVDLANDIYPKVRPVIMAMFQKNNDLKQEEWGKVRDDVSKQIGFLENTLKTNGSGWLVGKSVSMADFFVGEFIDRLVEKVDPKIVDDAPHVKELVKKVAELPKIKEYIATRPQTTF</sequence>
<evidence type="ECO:0000313" key="6">
    <source>
        <dbReference type="Proteomes" id="UP000887566"/>
    </source>
</evidence>
<dbReference type="InterPro" id="IPR036249">
    <property type="entry name" value="Thioredoxin-like_sf"/>
</dbReference>
<reference evidence="7" key="1">
    <citation type="submission" date="2022-11" db="UniProtKB">
        <authorList>
            <consortium name="WormBaseParasite"/>
        </authorList>
    </citation>
    <scope>IDENTIFICATION</scope>
</reference>
<dbReference type="FunFam" id="3.40.30.10:FF:000035">
    <property type="entry name" value="hematopoietic prostaglandin D synthase"/>
    <property type="match status" value="1"/>
</dbReference>
<dbReference type="Pfam" id="PF14497">
    <property type="entry name" value="GST_C_3"/>
    <property type="match status" value="1"/>
</dbReference>
<dbReference type="InterPro" id="IPR010987">
    <property type="entry name" value="Glutathione-S-Trfase_C-like"/>
</dbReference>
<evidence type="ECO:0000259" key="4">
    <source>
        <dbReference type="PROSITE" id="PS50404"/>
    </source>
</evidence>
<dbReference type="FunFam" id="1.20.1050.10:FF:000030">
    <property type="entry name" value="Glutathione S-transferase S1"/>
    <property type="match status" value="1"/>
</dbReference>
<dbReference type="InterPro" id="IPR050213">
    <property type="entry name" value="GST_superfamily"/>
</dbReference>
<evidence type="ECO:0000256" key="3">
    <source>
        <dbReference type="ARBA" id="ARBA00047960"/>
    </source>
</evidence>
<dbReference type="Gene3D" id="1.20.1050.130">
    <property type="match status" value="1"/>
</dbReference>
<name>A0A914XB96_9BILA</name>
<feature type="domain" description="GST N-terminal" evidence="4">
    <location>
        <begin position="2"/>
        <end position="84"/>
    </location>
</feature>
<dbReference type="PANTHER" id="PTHR11571:SF150">
    <property type="entry name" value="GLUTATHIONE S-TRANSFERASE"/>
    <property type="match status" value="1"/>
</dbReference>
<dbReference type="SUPFAM" id="SSF47616">
    <property type="entry name" value="GST C-terminal domain-like"/>
    <property type="match status" value="1"/>
</dbReference>
<dbReference type="SFLD" id="SFLDG01205">
    <property type="entry name" value="AMPS.1"/>
    <property type="match status" value="1"/>
</dbReference>
<dbReference type="GO" id="GO:0004364">
    <property type="term" value="F:glutathione transferase activity"/>
    <property type="evidence" value="ECO:0007669"/>
    <property type="project" value="UniProtKB-EC"/>
</dbReference>
<dbReference type="EC" id="2.5.1.18" evidence="1"/>
<dbReference type="InterPro" id="IPR040079">
    <property type="entry name" value="Glutathione_S-Trfase"/>
</dbReference>
<evidence type="ECO:0000259" key="5">
    <source>
        <dbReference type="PROSITE" id="PS50405"/>
    </source>
</evidence>
<dbReference type="SFLD" id="SFLDS00019">
    <property type="entry name" value="Glutathione_Transferase_(cytos"/>
    <property type="match status" value="1"/>
</dbReference>
<dbReference type="SFLD" id="SFLDG00363">
    <property type="entry name" value="AMPS_(cytGST):_Alpha-__Mu-__Pi"/>
    <property type="match status" value="1"/>
</dbReference>
<keyword evidence="2" id="KW-0808">Transferase</keyword>
<dbReference type="PROSITE" id="PS50404">
    <property type="entry name" value="GST_NTER"/>
    <property type="match status" value="1"/>
</dbReference>
<organism evidence="6 7">
    <name type="scientific">Plectus sambesii</name>
    <dbReference type="NCBI Taxonomy" id="2011161"/>
    <lineage>
        <taxon>Eukaryota</taxon>
        <taxon>Metazoa</taxon>
        <taxon>Ecdysozoa</taxon>
        <taxon>Nematoda</taxon>
        <taxon>Chromadorea</taxon>
        <taxon>Plectida</taxon>
        <taxon>Plectina</taxon>
        <taxon>Plectoidea</taxon>
        <taxon>Plectidae</taxon>
        <taxon>Plectus</taxon>
    </lineage>
</organism>
<dbReference type="CDD" id="cd03192">
    <property type="entry name" value="GST_C_Sigma_like"/>
    <property type="match status" value="1"/>
</dbReference>
<protein>
    <recommendedName>
        <fullName evidence="1">glutathione transferase</fullName>
        <ecNumber evidence="1">2.5.1.18</ecNumber>
    </recommendedName>
</protein>
<dbReference type="InterPro" id="IPR036282">
    <property type="entry name" value="Glutathione-S-Trfase_C_sf"/>
</dbReference>
<dbReference type="GO" id="GO:0004602">
    <property type="term" value="F:glutathione peroxidase activity"/>
    <property type="evidence" value="ECO:0007669"/>
    <property type="project" value="UniProtKB-ARBA"/>
</dbReference>
<evidence type="ECO:0000313" key="7">
    <source>
        <dbReference type="WBParaSite" id="PSAMB.scaffold73size86561.g1518.t1"/>
    </source>
</evidence>
<feature type="domain" description="GST C-terminal" evidence="5">
    <location>
        <begin position="86"/>
        <end position="211"/>
    </location>
</feature>
<evidence type="ECO:0000256" key="1">
    <source>
        <dbReference type="ARBA" id="ARBA00012452"/>
    </source>
</evidence>
<dbReference type="Proteomes" id="UP000887566">
    <property type="component" value="Unplaced"/>
</dbReference>
<dbReference type="InterPro" id="IPR004046">
    <property type="entry name" value="GST_C"/>
</dbReference>
<dbReference type="PANTHER" id="PTHR11571">
    <property type="entry name" value="GLUTATHIONE S-TRANSFERASE"/>
    <property type="match status" value="1"/>
</dbReference>
<dbReference type="GO" id="GO:0006749">
    <property type="term" value="P:glutathione metabolic process"/>
    <property type="evidence" value="ECO:0007669"/>
    <property type="project" value="TreeGrafter"/>
</dbReference>
<accession>A0A914XB96</accession>
<keyword evidence="6" id="KW-1185">Reference proteome</keyword>
<dbReference type="SUPFAM" id="SSF52833">
    <property type="entry name" value="Thioredoxin-like"/>
    <property type="match status" value="1"/>
</dbReference>
<proteinExistence type="predicted"/>